<protein>
    <submittedName>
        <fullName evidence="1">Uncharacterized protein</fullName>
    </submittedName>
</protein>
<dbReference type="AlphaFoldDB" id="A0A382C748"/>
<proteinExistence type="predicted"/>
<accession>A0A382C748</accession>
<organism evidence="1">
    <name type="scientific">marine metagenome</name>
    <dbReference type="NCBI Taxonomy" id="408172"/>
    <lineage>
        <taxon>unclassified sequences</taxon>
        <taxon>metagenomes</taxon>
        <taxon>ecological metagenomes</taxon>
    </lineage>
</organism>
<sequence length="116" mass="13806">MKNYTFIKVKSIEQLKELAYENQIDCMIQLNGGGYSRKTISHYSDDSWDIFHHISDEWEEFTSTYDFVNDEFYGKFIQEAIEKKALLVYPNSDVCHTYMPKDEEWSESIPVEELLK</sequence>
<evidence type="ECO:0000313" key="1">
    <source>
        <dbReference type="EMBL" id="SVB21217.1"/>
    </source>
</evidence>
<name>A0A382C748_9ZZZZ</name>
<dbReference type="EMBL" id="UINC01032863">
    <property type="protein sequence ID" value="SVB21217.1"/>
    <property type="molecule type" value="Genomic_DNA"/>
</dbReference>
<gene>
    <name evidence="1" type="ORF">METZ01_LOCUS174071</name>
</gene>
<reference evidence="1" key="1">
    <citation type="submission" date="2018-05" db="EMBL/GenBank/DDBJ databases">
        <authorList>
            <person name="Lanie J.A."/>
            <person name="Ng W.-L."/>
            <person name="Kazmierczak K.M."/>
            <person name="Andrzejewski T.M."/>
            <person name="Davidsen T.M."/>
            <person name="Wayne K.J."/>
            <person name="Tettelin H."/>
            <person name="Glass J.I."/>
            <person name="Rusch D."/>
            <person name="Podicherti R."/>
            <person name="Tsui H.-C.T."/>
            <person name="Winkler M.E."/>
        </authorList>
    </citation>
    <scope>NUCLEOTIDE SEQUENCE</scope>
</reference>